<dbReference type="EMBL" id="CAJNDS010001569">
    <property type="protein sequence ID" value="CAE7265916.1"/>
    <property type="molecule type" value="Genomic_DNA"/>
</dbReference>
<feature type="transmembrane region" description="Helical" evidence="1">
    <location>
        <begin position="78"/>
        <end position="101"/>
    </location>
</feature>
<proteinExistence type="predicted"/>
<comment type="caution">
    <text evidence="3">The sequence shown here is derived from an EMBL/GenBank/DDBJ whole genome shotgun (WGS) entry which is preliminary data.</text>
</comment>
<evidence type="ECO:0000256" key="1">
    <source>
        <dbReference type="SAM" id="Phobius"/>
    </source>
</evidence>
<dbReference type="InterPro" id="IPR052734">
    <property type="entry name" value="Nod_factor_acetyltransferase"/>
</dbReference>
<sequence>MLLALVLAVLSFVAGADARQVNASIASACWHEDRDVSGGIGLLSLRVRKAASPPTPSSTELLKAWELLERSSHSHPNILLLDSTFAVLGFAALHVLLHAYFKDTSDGSQHKDAKPRLDLLDNAKFWMMVLICSQHIPGGPTSPLIHFHTRAFAFVSGWVTRNRRPDRRGVQSFLGHQVASLLLFVSFLGPVAKYLDPETPEGFPKSVAAYLALIYNDLKYPFHNTGTHIWYAQALIFWILISCLGFVVAWLVPPIPFAVSTSLVFLPFFFIGQAFPVERCVNALPELGPRSMCTGIALMSAIFFFEQLPVLQHVLRDVTVRGPDTLDPSELGFSLVVQDLWKSAYMSCTSLVKALVFLVCLCPRSSSWCTDLGKHSLYTYHLHQPVINALGVSLLLKLHDWAQAVPTWGYWLPYLGSATLLNVILASKLVRWSPLSLILEPTWINQLINQLID</sequence>
<feature type="transmembrane region" description="Helical" evidence="1">
    <location>
        <begin position="257"/>
        <end position="275"/>
    </location>
</feature>
<feature type="chain" id="PRO_5032407179" description="Acyltransferase 3 domain-containing protein" evidence="2">
    <location>
        <begin position="19"/>
        <end position="453"/>
    </location>
</feature>
<dbReference type="PANTHER" id="PTHR37312">
    <property type="entry name" value="MEMBRANE-BOUND ACYLTRANSFERASE YKRP-RELATED"/>
    <property type="match status" value="1"/>
</dbReference>
<keyword evidence="1" id="KW-0812">Transmembrane</keyword>
<evidence type="ECO:0000313" key="4">
    <source>
        <dbReference type="Proteomes" id="UP000604046"/>
    </source>
</evidence>
<evidence type="ECO:0000313" key="3">
    <source>
        <dbReference type="EMBL" id="CAE7265916.1"/>
    </source>
</evidence>
<dbReference type="AlphaFoldDB" id="A0A812MKW3"/>
<dbReference type="PANTHER" id="PTHR37312:SF1">
    <property type="entry name" value="MEMBRANE-BOUND ACYLTRANSFERASE YKRP-RELATED"/>
    <property type="match status" value="1"/>
</dbReference>
<dbReference type="Proteomes" id="UP000604046">
    <property type="component" value="Unassembled WGS sequence"/>
</dbReference>
<accession>A0A812MKW3</accession>
<reference evidence="3" key="1">
    <citation type="submission" date="2021-02" db="EMBL/GenBank/DDBJ databases">
        <authorList>
            <person name="Dougan E. K."/>
            <person name="Rhodes N."/>
            <person name="Thang M."/>
            <person name="Chan C."/>
        </authorList>
    </citation>
    <scope>NUCLEOTIDE SEQUENCE</scope>
</reference>
<keyword evidence="1" id="KW-0472">Membrane</keyword>
<keyword evidence="2" id="KW-0732">Signal</keyword>
<evidence type="ECO:0000256" key="2">
    <source>
        <dbReference type="SAM" id="SignalP"/>
    </source>
</evidence>
<name>A0A812MKW3_9DINO</name>
<keyword evidence="1" id="KW-1133">Transmembrane helix</keyword>
<feature type="transmembrane region" description="Helical" evidence="1">
    <location>
        <begin position="230"/>
        <end position="251"/>
    </location>
</feature>
<evidence type="ECO:0008006" key="5">
    <source>
        <dbReference type="Google" id="ProtNLM"/>
    </source>
</evidence>
<gene>
    <name evidence="3" type="ORF">SNAT2548_LOCUS14059</name>
</gene>
<feature type="signal peptide" evidence="2">
    <location>
        <begin position="1"/>
        <end position="18"/>
    </location>
</feature>
<organism evidence="3 4">
    <name type="scientific">Symbiodinium natans</name>
    <dbReference type="NCBI Taxonomy" id="878477"/>
    <lineage>
        <taxon>Eukaryota</taxon>
        <taxon>Sar</taxon>
        <taxon>Alveolata</taxon>
        <taxon>Dinophyceae</taxon>
        <taxon>Suessiales</taxon>
        <taxon>Symbiodiniaceae</taxon>
        <taxon>Symbiodinium</taxon>
    </lineage>
</organism>
<keyword evidence="4" id="KW-1185">Reference proteome</keyword>
<feature type="transmembrane region" description="Helical" evidence="1">
    <location>
        <begin position="173"/>
        <end position="190"/>
    </location>
</feature>
<protein>
    <recommendedName>
        <fullName evidence="5">Acyltransferase 3 domain-containing protein</fullName>
    </recommendedName>
</protein>